<protein>
    <submittedName>
        <fullName evidence="2">Uncharacterized protein</fullName>
    </submittedName>
</protein>
<gene>
    <name evidence="2" type="ORF">Pdw03_4561</name>
</gene>
<dbReference type="RefSeq" id="XP_065956177.1">
    <property type="nucleotide sequence ID" value="XM_066100777.1"/>
</dbReference>
<dbReference type="AlphaFoldDB" id="A0A7T7BJ56"/>
<reference evidence="2 3" key="1">
    <citation type="submission" date="2020-08" db="EMBL/GenBank/DDBJ databases">
        <title>The completed genome sequence of the pathogenic ascomycete fungus Penicillium digitatum.</title>
        <authorList>
            <person name="Wang M."/>
        </authorList>
    </citation>
    <scope>NUCLEOTIDE SEQUENCE [LARGE SCALE GENOMIC DNA]</scope>
    <source>
        <strain evidence="2 3">PdW03</strain>
    </source>
</reference>
<name>A0A7T7BJ56_PENDI</name>
<organism evidence="2 3">
    <name type="scientific">Penicillium digitatum</name>
    <name type="common">Green mold</name>
    <dbReference type="NCBI Taxonomy" id="36651"/>
    <lineage>
        <taxon>Eukaryota</taxon>
        <taxon>Fungi</taxon>
        <taxon>Dikarya</taxon>
        <taxon>Ascomycota</taxon>
        <taxon>Pezizomycotina</taxon>
        <taxon>Eurotiomycetes</taxon>
        <taxon>Eurotiomycetidae</taxon>
        <taxon>Eurotiales</taxon>
        <taxon>Aspergillaceae</taxon>
        <taxon>Penicillium</taxon>
    </lineage>
</organism>
<proteinExistence type="predicted"/>
<accession>A0A7T7BJ56</accession>
<dbReference type="Proteomes" id="UP000595662">
    <property type="component" value="Chromosome 1"/>
</dbReference>
<evidence type="ECO:0000256" key="1">
    <source>
        <dbReference type="SAM" id="MobiDB-lite"/>
    </source>
</evidence>
<evidence type="ECO:0000313" key="2">
    <source>
        <dbReference type="EMBL" id="QQK41707.1"/>
    </source>
</evidence>
<dbReference type="EMBL" id="CP060774">
    <property type="protein sequence ID" value="QQK41707.1"/>
    <property type="molecule type" value="Genomic_DNA"/>
</dbReference>
<sequence length="138" mass="14760">MPRHVRKGDRRSQDEGLTTDTQSTSAEPSRLSVLPITFDVAIIVGSQSCGFQCPRALVAPAIWPTGYTDVGTRDLCEASRQMRSAMCLDSPQPCGGTMAMPSIQLWGPSAYRTDGGDEMKMGGAAAAQASRLHIFVIV</sequence>
<evidence type="ECO:0000313" key="3">
    <source>
        <dbReference type="Proteomes" id="UP000595662"/>
    </source>
</evidence>
<feature type="compositionally biased region" description="Polar residues" evidence="1">
    <location>
        <begin position="15"/>
        <end position="27"/>
    </location>
</feature>
<feature type="region of interest" description="Disordered" evidence="1">
    <location>
        <begin position="1"/>
        <end position="29"/>
    </location>
</feature>
<dbReference type="GeneID" id="90952604"/>